<reference evidence="3 4" key="1">
    <citation type="journal article" date="2017" name="Genome Announc.">
        <title>Complete Genome Sequences of Two Acetylene-Fermenting Pelobacter acetylenicus Strains.</title>
        <authorList>
            <person name="Sutton J.M."/>
            <person name="Baesman S.M."/>
            <person name="Fierst J.L."/>
            <person name="Poret-Peterson A.T."/>
            <person name="Oremland R.S."/>
            <person name="Dunlap D.S."/>
            <person name="Akob D.M."/>
        </authorList>
    </citation>
    <scope>NUCLEOTIDE SEQUENCE [LARGE SCALE GENOMIC DNA]</scope>
    <source>
        <strain evidence="3 4">SFB93</strain>
    </source>
</reference>
<dbReference type="HAMAP" id="MF_01477">
    <property type="entry name" value="Iojap_RsfS"/>
    <property type="match status" value="1"/>
</dbReference>
<name>A0A1L3GPC3_9BACT</name>
<comment type="subunit">
    <text evidence="2">Interacts with ribosomal protein uL14 (rplN).</text>
</comment>
<dbReference type="SUPFAM" id="SSF81301">
    <property type="entry name" value="Nucleotidyltransferase"/>
    <property type="match status" value="1"/>
</dbReference>
<dbReference type="AlphaFoldDB" id="A0A1L3GPC3"/>
<evidence type="ECO:0000256" key="2">
    <source>
        <dbReference type="HAMAP-Rule" id="MF_01477"/>
    </source>
</evidence>
<accession>A0A1L3GPC3</accession>
<keyword evidence="2" id="KW-0678">Repressor</keyword>
<gene>
    <name evidence="2" type="primary">rsfS</name>
    <name evidence="3" type="ORF">A7E78_08035</name>
</gene>
<keyword evidence="2" id="KW-0810">Translation regulation</keyword>
<dbReference type="Gene3D" id="3.30.460.10">
    <property type="entry name" value="Beta Polymerase, domain 2"/>
    <property type="match status" value="1"/>
</dbReference>
<dbReference type="InterPro" id="IPR043519">
    <property type="entry name" value="NT_sf"/>
</dbReference>
<dbReference type="STRING" id="1842532.A7E78_08035"/>
<keyword evidence="4" id="KW-1185">Reference proteome</keyword>
<dbReference type="Pfam" id="PF02410">
    <property type="entry name" value="RsfS"/>
    <property type="match status" value="1"/>
</dbReference>
<dbReference type="GO" id="GO:0042256">
    <property type="term" value="P:cytosolic ribosome assembly"/>
    <property type="evidence" value="ECO:0007669"/>
    <property type="project" value="UniProtKB-UniRule"/>
</dbReference>
<dbReference type="InterPro" id="IPR004394">
    <property type="entry name" value="Iojap/RsfS/C7orf30"/>
</dbReference>
<dbReference type="Proteomes" id="UP000182517">
    <property type="component" value="Chromosome"/>
</dbReference>
<evidence type="ECO:0000313" key="3">
    <source>
        <dbReference type="EMBL" id="APG27791.1"/>
    </source>
</evidence>
<dbReference type="GO" id="GO:0005737">
    <property type="term" value="C:cytoplasm"/>
    <property type="evidence" value="ECO:0007669"/>
    <property type="project" value="UniProtKB-SubCell"/>
</dbReference>
<dbReference type="GO" id="GO:0043023">
    <property type="term" value="F:ribosomal large subunit binding"/>
    <property type="evidence" value="ECO:0007669"/>
    <property type="project" value="TreeGrafter"/>
</dbReference>
<evidence type="ECO:0000313" key="4">
    <source>
        <dbReference type="Proteomes" id="UP000182517"/>
    </source>
</evidence>
<dbReference type="GO" id="GO:0017148">
    <property type="term" value="P:negative regulation of translation"/>
    <property type="evidence" value="ECO:0007669"/>
    <property type="project" value="UniProtKB-UniRule"/>
</dbReference>
<protein>
    <recommendedName>
        <fullName evidence="2">Ribosomal silencing factor RsfS</fullName>
    </recommendedName>
</protein>
<dbReference type="KEGG" id="pef:A7E78_08035"/>
<dbReference type="GO" id="GO:0090071">
    <property type="term" value="P:negative regulation of ribosome biogenesis"/>
    <property type="evidence" value="ECO:0007669"/>
    <property type="project" value="UniProtKB-UniRule"/>
</dbReference>
<evidence type="ECO:0000256" key="1">
    <source>
        <dbReference type="ARBA" id="ARBA00010574"/>
    </source>
</evidence>
<sequence>MKILQSQERAQLCAAYALDKKAFNVRLLDVRKISSLTDYLLIVSGRSDRQVQAVADSIHLGLKNDHTTMPLAIEGLKEGRWVLLDYGDVMVHVFQEAVREYYDLDGLWSEAAELTVTEGTPPERPAGPA</sequence>
<dbReference type="PANTHER" id="PTHR21043">
    <property type="entry name" value="IOJAP SUPERFAMILY ORTHOLOG"/>
    <property type="match status" value="1"/>
</dbReference>
<dbReference type="EMBL" id="CP015519">
    <property type="protein sequence ID" value="APG27791.1"/>
    <property type="molecule type" value="Genomic_DNA"/>
</dbReference>
<dbReference type="NCBIfam" id="TIGR00090">
    <property type="entry name" value="rsfS_iojap_ybeB"/>
    <property type="match status" value="1"/>
</dbReference>
<comment type="subcellular location">
    <subcellularLocation>
        <location evidence="2">Cytoplasm</location>
    </subcellularLocation>
</comment>
<organism evidence="3 4">
    <name type="scientific">Syntrophotalea acetylenivorans</name>
    <dbReference type="NCBI Taxonomy" id="1842532"/>
    <lineage>
        <taxon>Bacteria</taxon>
        <taxon>Pseudomonadati</taxon>
        <taxon>Thermodesulfobacteriota</taxon>
        <taxon>Desulfuromonadia</taxon>
        <taxon>Desulfuromonadales</taxon>
        <taxon>Syntrophotaleaceae</taxon>
        <taxon>Syntrophotalea</taxon>
    </lineage>
</organism>
<dbReference type="PANTHER" id="PTHR21043:SF0">
    <property type="entry name" value="MITOCHONDRIAL ASSEMBLY OF RIBOSOMAL LARGE SUBUNIT PROTEIN 1"/>
    <property type="match status" value="1"/>
</dbReference>
<proteinExistence type="inferred from homology"/>
<keyword evidence="2" id="KW-0963">Cytoplasm</keyword>
<comment type="function">
    <text evidence="2">Functions as a ribosomal silencing factor. Interacts with ribosomal protein uL14 (rplN), blocking formation of intersubunit bridge B8. Prevents association of the 30S and 50S ribosomal subunits and the formation of functional ribosomes, thus repressing translation.</text>
</comment>
<comment type="similarity">
    <text evidence="1 2">Belongs to the Iojap/RsfS family.</text>
</comment>